<proteinExistence type="predicted"/>
<evidence type="ECO:0000313" key="2">
    <source>
        <dbReference type="EMBL" id="QTE03428.1"/>
    </source>
</evidence>
<dbReference type="EMBL" id="MW182784">
    <property type="protein sequence ID" value="QTE03428.1"/>
    <property type="molecule type" value="Genomic_DNA"/>
</dbReference>
<reference evidence="2" key="1">
    <citation type="submission" date="2020-10" db="EMBL/GenBank/DDBJ databases">
        <title>CRESS DNA virus dark matter in the feces of wild birds.</title>
        <authorList>
            <person name="Yang S."/>
            <person name="Zhang W."/>
        </authorList>
    </citation>
    <scope>NUCLEOTIDE SEQUENCE</scope>
    <source>
        <strain evidence="2">Par78cir8</strain>
    </source>
</reference>
<evidence type="ECO:0000256" key="1">
    <source>
        <dbReference type="SAM" id="MobiDB-lite"/>
    </source>
</evidence>
<feature type="compositionally biased region" description="Basic residues" evidence="1">
    <location>
        <begin position="7"/>
        <end position="36"/>
    </location>
</feature>
<organism evidence="2">
    <name type="scientific">Psittacidae CRESS-DNA-virus sp</name>
    <dbReference type="NCBI Taxonomy" id="2815057"/>
    <lineage>
        <taxon>Viruses</taxon>
        <taxon>Monodnaviria</taxon>
        <taxon>Shotokuvirae</taxon>
        <taxon>Cressdnaviricota</taxon>
    </lineage>
</organism>
<name>A0A8A4XCB3_9VIRU</name>
<sequence length="258" mass="29258">MAYTRSMRLRWGRKAPRSSRPRRSRYPRRVGMKRRTTAYSSQRGNTVYAGFRGRKMPFRKYKRVLWNASTLKEHHRSLLMNSIGLSAPASNISMNVQSYPMIPDSFWSTTGGSTVNLSFDSDIFIRGGITTLRVRNNGDAPVQVIVWKLRSTGNGASAAAVIPLTVSAMWDPTVITDFERYFRIKQRIAFAVEPNDSNSLIHRLFPEKIEAQNFNTDPVTFLTSNRDYWVVGINSAGSTGPNCTINYGHNMSFTCDRI</sequence>
<accession>A0A8A4XCB3</accession>
<protein>
    <submittedName>
        <fullName evidence="2">Capsid protein</fullName>
    </submittedName>
</protein>
<feature type="region of interest" description="Disordered" evidence="1">
    <location>
        <begin position="1"/>
        <end position="39"/>
    </location>
</feature>